<feature type="signal peptide" evidence="2">
    <location>
        <begin position="1"/>
        <end position="17"/>
    </location>
</feature>
<evidence type="ECO:0000313" key="3">
    <source>
        <dbReference type="EMBL" id="CAH1986628.1"/>
    </source>
</evidence>
<dbReference type="GO" id="GO:0016491">
    <property type="term" value="F:oxidoreductase activity"/>
    <property type="evidence" value="ECO:0007669"/>
    <property type="project" value="TreeGrafter"/>
</dbReference>
<comment type="caution">
    <text evidence="3">The sequence shown here is derived from an EMBL/GenBank/DDBJ whole genome shotgun (WGS) entry which is preliminary data.</text>
</comment>
<evidence type="ECO:0000256" key="2">
    <source>
        <dbReference type="SAM" id="SignalP"/>
    </source>
</evidence>
<name>A0A9P0L583_ACAOB</name>
<dbReference type="EMBL" id="CAKOFQ010007003">
    <property type="protein sequence ID" value="CAH1986628.1"/>
    <property type="molecule type" value="Genomic_DNA"/>
</dbReference>
<proteinExistence type="inferred from homology"/>
<evidence type="ECO:0000256" key="1">
    <source>
        <dbReference type="ARBA" id="ARBA00010790"/>
    </source>
</evidence>
<dbReference type="InterPro" id="IPR036188">
    <property type="entry name" value="FAD/NAD-bd_sf"/>
</dbReference>
<accession>A0A9P0L583</accession>
<sequence>MHLVHTILALIVTLISAFIPQKEFDFLKTISKNVVDGSAWIINTHSQYSQHDVFPPKTSHQEFDFVIVGASPSGTALANRLSEVEGWNVLVLEAGGVASFMADIPIISVLLYPSVYNWGTLAERQTDLFCTDGRAVYWYI</sequence>
<keyword evidence="2" id="KW-0732">Signal</keyword>
<evidence type="ECO:0008006" key="5">
    <source>
        <dbReference type="Google" id="ProtNLM"/>
    </source>
</evidence>
<reference evidence="3" key="1">
    <citation type="submission" date="2022-03" db="EMBL/GenBank/DDBJ databases">
        <authorList>
            <person name="Sayadi A."/>
        </authorList>
    </citation>
    <scope>NUCLEOTIDE SEQUENCE</scope>
</reference>
<comment type="similarity">
    <text evidence="1">Belongs to the GMC oxidoreductase family.</text>
</comment>
<gene>
    <name evidence="3" type="ORF">ACAOBT_LOCUS17360</name>
</gene>
<evidence type="ECO:0000313" key="4">
    <source>
        <dbReference type="Proteomes" id="UP001152888"/>
    </source>
</evidence>
<protein>
    <recommendedName>
        <fullName evidence="5">Glucose-methanol-choline oxidoreductase N-terminal domain-containing protein</fullName>
    </recommendedName>
</protein>
<organism evidence="3 4">
    <name type="scientific">Acanthoscelides obtectus</name>
    <name type="common">Bean weevil</name>
    <name type="synonym">Bruchus obtectus</name>
    <dbReference type="NCBI Taxonomy" id="200917"/>
    <lineage>
        <taxon>Eukaryota</taxon>
        <taxon>Metazoa</taxon>
        <taxon>Ecdysozoa</taxon>
        <taxon>Arthropoda</taxon>
        <taxon>Hexapoda</taxon>
        <taxon>Insecta</taxon>
        <taxon>Pterygota</taxon>
        <taxon>Neoptera</taxon>
        <taxon>Endopterygota</taxon>
        <taxon>Coleoptera</taxon>
        <taxon>Polyphaga</taxon>
        <taxon>Cucujiformia</taxon>
        <taxon>Chrysomeloidea</taxon>
        <taxon>Chrysomelidae</taxon>
        <taxon>Bruchinae</taxon>
        <taxon>Bruchini</taxon>
        <taxon>Acanthoscelides</taxon>
    </lineage>
</organism>
<dbReference type="SUPFAM" id="SSF51905">
    <property type="entry name" value="FAD/NAD(P)-binding domain"/>
    <property type="match status" value="1"/>
</dbReference>
<keyword evidence="4" id="KW-1185">Reference proteome</keyword>
<dbReference type="OrthoDB" id="203862at2759"/>
<dbReference type="Proteomes" id="UP001152888">
    <property type="component" value="Unassembled WGS sequence"/>
</dbReference>
<dbReference type="PANTHER" id="PTHR11552">
    <property type="entry name" value="GLUCOSE-METHANOL-CHOLINE GMC OXIDOREDUCTASE"/>
    <property type="match status" value="1"/>
</dbReference>
<dbReference type="GO" id="GO:0050660">
    <property type="term" value="F:flavin adenine dinucleotide binding"/>
    <property type="evidence" value="ECO:0007669"/>
    <property type="project" value="InterPro"/>
</dbReference>
<dbReference type="Gene3D" id="3.50.50.60">
    <property type="entry name" value="FAD/NAD(P)-binding domain"/>
    <property type="match status" value="1"/>
</dbReference>
<feature type="chain" id="PRO_5040313996" description="Glucose-methanol-choline oxidoreductase N-terminal domain-containing protein" evidence="2">
    <location>
        <begin position="18"/>
        <end position="140"/>
    </location>
</feature>
<dbReference type="AlphaFoldDB" id="A0A9P0L583"/>
<dbReference type="PANTHER" id="PTHR11552:SF208">
    <property type="entry name" value="RE36204P-RELATED"/>
    <property type="match status" value="1"/>
</dbReference>
<dbReference type="InterPro" id="IPR012132">
    <property type="entry name" value="GMC_OxRdtase"/>
</dbReference>